<dbReference type="PANTHER" id="PTHR15082:SF2">
    <property type="entry name" value="NADH DEHYDROGENASE [UBIQUINONE] 1 BETA SUBCOMPLEX SUBUNIT 3"/>
    <property type="match status" value="1"/>
</dbReference>
<evidence type="ECO:0000256" key="1">
    <source>
        <dbReference type="ARBA" id="ARBA00003195"/>
    </source>
</evidence>
<keyword evidence="10" id="KW-0496">Mitochondrion</keyword>
<evidence type="ECO:0000256" key="8">
    <source>
        <dbReference type="ARBA" id="ARBA00022982"/>
    </source>
</evidence>
<evidence type="ECO:0000256" key="10">
    <source>
        <dbReference type="ARBA" id="ARBA00023128"/>
    </source>
</evidence>
<protein>
    <submittedName>
        <fullName evidence="13">NADH dehydrogenase 1 beta subcomplex subunit 3</fullName>
    </submittedName>
</protein>
<keyword evidence="4" id="KW-0813">Transport</keyword>
<evidence type="ECO:0000256" key="6">
    <source>
        <dbReference type="ARBA" id="ARBA00022692"/>
    </source>
</evidence>
<evidence type="ECO:0000256" key="5">
    <source>
        <dbReference type="ARBA" id="ARBA00022660"/>
    </source>
</evidence>
<proteinExistence type="inferred from homology"/>
<dbReference type="AlphaFoldDB" id="A0AAD9CUT4"/>
<keyword evidence="7" id="KW-0999">Mitochondrion inner membrane</keyword>
<evidence type="ECO:0000256" key="9">
    <source>
        <dbReference type="ARBA" id="ARBA00022989"/>
    </source>
</evidence>
<dbReference type="GO" id="GO:0022900">
    <property type="term" value="P:electron transport chain"/>
    <property type="evidence" value="ECO:0007669"/>
    <property type="project" value="InterPro"/>
</dbReference>
<dbReference type="Proteomes" id="UP001182556">
    <property type="component" value="Unassembled WGS sequence"/>
</dbReference>
<feature type="transmembrane region" description="Helical" evidence="12">
    <location>
        <begin position="30"/>
        <end position="48"/>
    </location>
</feature>
<reference evidence="13" key="1">
    <citation type="submission" date="2023-02" db="EMBL/GenBank/DDBJ databases">
        <title>Identification and recombinant expression of a fungal hydrolase from Papiliotrema laurentii that hydrolyzes apple cutin and clears colloidal polyester polyurethane.</title>
        <authorList>
            <consortium name="DOE Joint Genome Institute"/>
            <person name="Roman V.A."/>
            <person name="Bojanowski C."/>
            <person name="Crable B.R."/>
            <person name="Wagner D.N."/>
            <person name="Hung C.S."/>
            <person name="Nadeau L.J."/>
            <person name="Schratz L."/>
            <person name="Haridas S."/>
            <person name="Pangilinan J."/>
            <person name="Lipzen A."/>
            <person name="Na H."/>
            <person name="Yan M."/>
            <person name="Ng V."/>
            <person name="Grigoriev I.V."/>
            <person name="Spatafora J.W."/>
            <person name="Barlow D."/>
            <person name="Biffinger J."/>
            <person name="Kelley-Loughnane N."/>
            <person name="Varaljay V.A."/>
            <person name="Crookes-Goodson W.J."/>
        </authorList>
    </citation>
    <scope>NUCLEOTIDE SEQUENCE</scope>
    <source>
        <strain evidence="13">5307AH</strain>
    </source>
</reference>
<keyword evidence="11 12" id="KW-0472">Membrane</keyword>
<accession>A0AAD9CUT4</accession>
<dbReference type="PANTHER" id="PTHR15082">
    <property type="entry name" value="NADH-UBIQUINONE OXIDOREDUCTASE B12 SUBUNIT"/>
    <property type="match status" value="1"/>
</dbReference>
<comment type="similarity">
    <text evidence="3">Belongs to the complex I NDUFB3 subunit family.</text>
</comment>
<keyword evidence="6 12" id="KW-0812">Transmembrane</keyword>
<dbReference type="Pfam" id="PF08122">
    <property type="entry name" value="NDUF_B12"/>
    <property type="match status" value="1"/>
</dbReference>
<comment type="caution">
    <text evidence="13">The sequence shown here is derived from an EMBL/GenBank/DDBJ whole genome shotgun (WGS) entry which is preliminary data.</text>
</comment>
<gene>
    <name evidence="13" type="ORF">DB88DRAFT_496515</name>
</gene>
<evidence type="ECO:0000256" key="2">
    <source>
        <dbReference type="ARBA" id="ARBA00004298"/>
    </source>
</evidence>
<dbReference type="InterPro" id="IPR012576">
    <property type="entry name" value="NDUFB3"/>
</dbReference>
<keyword evidence="14" id="KW-1185">Reference proteome</keyword>
<organism evidence="13 14">
    <name type="scientific">Papiliotrema laurentii</name>
    <name type="common">Cryptococcus laurentii</name>
    <dbReference type="NCBI Taxonomy" id="5418"/>
    <lineage>
        <taxon>Eukaryota</taxon>
        <taxon>Fungi</taxon>
        <taxon>Dikarya</taxon>
        <taxon>Basidiomycota</taxon>
        <taxon>Agaricomycotina</taxon>
        <taxon>Tremellomycetes</taxon>
        <taxon>Tremellales</taxon>
        <taxon>Rhynchogastremaceae</taxon>
        <taxon>Papiliotrema</taxon>
    </lineage>
</organism>
<keyword evidence="5" id="KW-0679">Respiratory chain</keyword>
<name>A0AAD9CUT4_PAPLA</name>
<evidence type="ECO:0000313" key="13">
    <source>
        <dbReference type="EMBL" id="KAK1921920.1"/>
    </source>
</evidence>
<dbReference type="GO" id="GO:0032981">
    <property type="term" value="P:mitochondrial respiratory chain complex I assembly"/>
    <property type="evidence" value="ECO:0007669"/>
    <property type="project" value="TreeGrafter"/>
</dbReference>
<evidence type="ECO:0000256" key="3">
    <source>
        <dbReference type="ARBA" id="ARBA00005667"/>
    </source>
</evidence>
<keyword evidence="8" id="KW-0249">Electron transport</keyword>
<evidence type="ECO:0000256" key="4">
    <source>
        <dbReference type="ARBA" id="ARBA00022448"/>
    </source>
</evidence>
<evidence type="ECO:0000256" key="12">
    <source>
        <dbReference type="SAM" id="Phobius"/>
    </source>
</evidence>
<evidence type="ECO:0000313" key="14">
    <source>
        <dbReference type="Proteomes" id="UP001182556"/>
    </source>
</evidence>
<comment type="subcellular location">
    <subcellularLocation>
        <location evidence="2">Mitochondrion inner membrane</location>
        <topology evidence="2">Single-pass membrane protein</topology>
        <orientation evidence="2">Matrix side</orientation>
    </subcellularLocation>
</comment>
<dbReference type="EMBL" id="JAODAN010000009">
    <property type="protein sequence ID" value="KAK1921920.1"/>
    <property type="molecule type" value="Genomic_DNA"/>
</dbReference>
<comment type="function">
    <text evidence="1">Accessory subunit of the mitochondrial membrane respiratory chain NADH dehydrogenase (Complex I), that is believed not to be involved in catalysis. Complex I functions in the transfer of electrons from NADH to the respiratory chain. The immediate electron acceptor for the enzyme is believed to be ubiquinone.</text>
</comment>
<evidence type="ECO:0000256" key="11">
    <source>
        <dbReference type="ARBA" id="ARBA00023136"/>
    </source>
</evidence>
<evidence type="ECO:0000256" key="7">
    <source>
        <dbReference type="ARBA" id="ARBA00022792"/>
    </source>
</evidence>
<sequence>MPGPLYRDPWAQREAWRRHPIFSKRTQFKAMFPGLGWATAAFVAYVVYDDFIKPKSAHH</sequence>
<keyword evidence="9 12" id="KW-1133">Transmembrane helix</keyword>
<dbReference type="GO" id="GO:0005743">
    <property type="term" value="C:mitochondrial inner membrane"/>
    <property type="evidence" value="ECO:0007669"/>
    <property type="project" value="UniProtKB-SubCell"/>
</dbReference>